<gene>
    <name evidence="1" type="ORF">BGZ80_007463</name>
</gene>
<name>A0A9P6SSF2_9FUNG</name>
<evidence type="ECO:0000313" key="1">
    <source>
        <dbReference type="EMBL" id="KAF9995626.1"/>
    </source>
</evidence>
<dbReference type="Proteomes" id="UP000703661">
    <property type="component" value="Unassembled WGS sequence"/>
</dbReference>
<evidence type="ECO:0000313" key="2">
    <source>
        <dbReference type="Proteomes" id="UP000703661"/>
    </source>
</evidence>
<sequence>MIFLASANRLDPDEVTVNIPFVQLKILNTKLTPPVIPDDKLIIPTKDKPWSWSDLENLLGYYHRTLVGAIINSDNAVMGLKAEISRLKGRQSCAGSKEEQDNINFNLATQQEALKVLESNLYCPLSQVFRGAIGHRNLLSRHVKLEELEVFEEKYKCIVEKTDILPIAEKIPCKNSDEGWIEREKGIFHCMDGTANIDYRWIMKSQQGKSLLILLQCKHSKLDTANRKFNHTELKTWYDRIVHSASNFTDLYQVVVVVVTNRLYNNPYTMSAGYRSDEYGQDGISDMPNLLLIDESCLAEYLSPTFAYRGLLSFPDDFQPELTLTVPSDNSDE</sequence>
<keyword evidence="2" id="KW-1185">Reference proteome</keyword>
<proteinExistence type="predicted"/>
<dbReference type="AlphaFoldDB" id="A0A9P6SSF2"/>
<accession>A0A9P6SSF2</accession>
<dbReference type="EMBL" id="JAAAID010003828">
    <property type="protein sequence ID" value="KAF9995626.1"/>
    <property type="molecule type" value="Genomic_DNA"/>
</dbReference>
<reference evidence="1" key="1">
    <citation type="journal article" date="2020" name="Fungal Divers.">
        <title>Resolving the Mortierellaceae phylogeny through synthesis of multi-gene phylogenetics and phylogenomics.</title>
        <authorList>
            <person name="Vandepol N."/>
            <person name="Liber J."/>
            <person name="Desiro A."/>
            <person name="Na H."/>
            <person name="Kennedy M."/>
            <person name="Barry K."/>
            <person name="Grigoriev I.V."/>
            <person name="Miller A.N."/>
            <person name="O'Donnell K."/>
            <person name="Stajich J.E."/>
            <person name="Bonito G."/>
        </authorList>
    </citation>
    <scope>NUCLEOTIDE SEQUENCE</scope>
    <source>
        <strain evidence="1">NRRL 2769</strain>
    </source>
</reference>
<protein>
    <submittedName>
        <fullName evidence="1">Uncharacterized protein</fullName>
    </submittedName>
</protein>
<comment type="caution">
    <text evidence="1">The sequence shown here is derived from an EMBL/GenBank/DDBJ whole genome shotgun (WGS) entry which is preliminary data.</text>
</comment>
<organism evidence="1 2">
    <name type="scientific">Entomortierella chlamydospora</name>
    <dbReference type="NCBI Taxonomy" id="101097"/>
    <lineage>
        <taxon>Eukaryota</taxon>
        <taxon>Fungi</taxon>
        <taxon>Fungi incertae sedis</taxon>
        <taxon>Mucoromycota</taxon>
        <taxon>Mortierellomycotina</taxon>
        <taxon>Mortierellomycetes</taxon>
        <taxon>Mortierellales</taxon>
        <taxon>Mortierellaceae</taxon>
        <taxon>Entomortierella</taxon>
    </lineage>
</organism>